<feature type="region of interest" description="Disordered" evidence="1">
    <location>
        <begin position="1"/>
        <end position="43"/>
    </location>
</feature>
<dbReference type="EMBL" id="BNDW01000004">
    <property type="protein sequence ID" value="GHI20016.1"/>
    <property type="molecule type" value="Genomic_DNA"/>
</dbReference>
<feature type="compositionally biased region" description="Basic and acidic residues" evidence="1">
    <location>
        <begin position="55"/>
        <end position="66"/>
    </location>
</feature>
<dbReference type="Gene3D" id="3.10.180.10">
    <property type="entry name" value="2,3-Dihydroxybiphenyl 1,2-Dioxygenase, domain 1"/>
    <property type="match status" value="1"/>
</dbReference>
<dbReference type="Proteomes" id="UP001052739">
    <property type="component" value="Unassembled WGS sequence"/>
</dbReference>
<accession>A0ABQ3P4R1</accession>
<reference evidence="3" key="1">
    <citation type="submission" date="2024-05" db="EMBL/GenBank/DDBJ databases">
        <title>Whole genome shotgun sequence of Streptomyces hydrogenans NBRC 13475.</title>
        <authorList>
            <person name="Komaki H."/>
            <person name="Tamura T."/>
        </authorList>
    </citation>
    <scope>NUCLEOTIDE SEQUENCE</scope>
    <source>
        <strain evidence="3">NBRC 13475</strain>
    </source>
</reference>
<feature type="region of interest" description="Disordered" evidence="1">
    <location>
        <begin position="55"/>
        <end position="74"/>
    </location>
</feature>
<dbReference type="SUPFAM" id="SSF54593">
    <property type="entry name" value="Glyoxalase/Bleomycin resistance protein/Dihydroxybiphenyl dioxygenase"/>
    <property type="match status" value="1"/>
</dbReference>
<proteinExistence type="predicted"/>
<evidence type="ECO:0000313" key="4">
    <source>
        <dbReference type="Proteomes" id="UP001052739"/>
    </source>
</evidence>
<keyword evidence="4" id="KW-1185">Reference proteome</keyword>
<dbReference type="PROSITE" id="PS51819">
    <property type="entry name" value="VOC"/>
    <property type="match status" value="1"/>
</dbReference>
<gene>
    <name evidence="3" type="ORF">Shyd_13870</name>
</gene>
<organism evidence="3 4">
    <name type="scientific">Streptomyces hydrogenans</name>
    <dbReference type="NCBI Taxonomy" id="1873719"/>
    <lineage>
        <taxon>Bacteria</taxon>
        <taxon>Bacillati</taxon>
        <taxon>Actinomycetota</taxon>
        <taxon>Actinomycetes</taxon>
        <taxon>Kitasatosporales</taxon>
        <taxon>Streptomycetaceae</taxon>
        <taxon>Streptomyces</taxon>
    </lineage>
</organism>
<feature type="domain" description="VOC" evidence="2">
    <location>
        <begin position="92"/>
        <end position="198"/>
    </location>
</feature>
<dbReference type="InterPro" id="IPR029068">
    <property type="entry name" value="Glyas_Bleomycin-R_OHBP_Dase"/>
</dbReference>
<comment type="caution">
    <text evidence="3">The sequence shown here is derived from an EMBL/GenBank/DDBJ whole genome shotgun (WGS) entry which is preliminary data.</text>
</comment>
<dbReference type="InterPro" id="IPR037523">
    <property type="entry name" value="VOC_core"/>
</dbReference>
<protein>
    <recommendedName>
        <fullName evidence="2">VOC domain-containing protein</fullName>
    </recommendedName>
</protein>
<evidence type="ECO:0000256" key="1">
    <source>
        <dbReference type="SAM" id="MobiDB-lite"/>
    </source>
</evidence>
<evidence type="ECO:0000313" key="3">
    <source>
        <dbReference type="EMBL" id="GHI20016.1"/>
    </source>
</evidence>
<evidence type="ECO:0000259" key="2">
    <source>
        <dbReference type="PROSITE" id="PS51819"/>
    </source>
</evidence>
<name>A0ABQ3P4R1_9ACTN</name>
<sequence>MTRHAGSAFALHALRPDHHPGERLCGGGGRVRGRGRPAGEAGAAVRALARPLDAGAHRGAEADPSRDPSAPPFGRARVAARVGRGDDRSMFSGAHITLYSRDAEADRAFLKDVAGFPHVDAGRGWLVFRLPPAELAVHPVGEGGSRPEVYLMCEDIARTLTTLEDKGAEISRAITDQGWGLLAAVRLPSGTEVPLYEPRHPTAIDLPT</sequence>